<sequence>MTLESVTSNPTPAEPHHCVTIYSLTVEPFMCNQSGNLHGGAAATIFDTCTSISVTAISRDGFWDSGHVSRTLNCTYLRPVPGGEKIFVECEIVHAGKRLGLLKGVIKTKDGKVCVTCEHNKAAVGGSNL</sequence>
<dbReference type="Gene3D" id="3.10.129.10">
    <property type="entry name" value="Hotdog Thioesterase"/>
    <property type="match status" value="1"/>
</dbReference>
<dbReference type="SUPFAM" id="SSF54637">
    <property type="entry name" value="Thioesterase/thiol ester dehydrase-isomerase"/>
    <property type="match status" value="1"/>
</dbReference>
<dbReference type="InterPro" id="IPR039298">
    <property type="entry name" value="ACOT13"/>
</dbReference>
<proteinExistence type="inferred from homology"/>
<accession>A0A6A6SYD3</accession>
<dbReference type="Proteomes" id="UP000799324">
    <property type="component" value="Unassembled WGS sequence"/>
</dbReference>
<keyword evidence="5" id="KW-1185">Reference proteome</keyword>
<feature type="domain" description="Thioesterase" evidence="3">
    <location>
        <begin position="35"/>
        <end position="114"/>
    </location>
</feature>
<dbReference type="GO" id="GO:0047617">
    <property type="term" value="F:fatty acyl-CoA hydrolase activity"/>
    <property type="evidence" value="ECO:0007669"/>
    <property type="project" value="InterPro"/>
</dbReference>
<evidence type="ECO:0000313" key="5">
    <source>
        <dbReference type="Proteomes" id="UP000799324"/>
    </source>
</evidence>
<dbReference type="EMBL" id="MU004424">
    <property type="protein sequence ID" value="KAF2651508.1"/>
    <property type="molecule type" value="Genomic_DNA"/>
</dbReference>
<dbReference type="CDD" id="cd03443">
    <property type="entry name" value="PaaI_thioesterase"/>
    <property type="match status" value="1"/>
</dbReference>
<evidence type="ECO:0000256" key="2">
    <source>
        <dbReference type="ARBA" id="ARBA00022801"/>
    </source>
</evidence>
<dbReference type="GO" id="GO:0016853">
    <property type="term" value="F:isomerase activity"/>
    <property type="evidence" value="ECO:0007669"/>
    <property type="project" value="UniProtKB-KW"/>
</dbReference>
<keyword evidence="4" id="KW-0413">Isomerase</keyword>
<name>A0A6A6SYD3_9PLEO</name>
<organism evidence="4 5">
    <name type="scientific">Lophiostoma macrostomum CBS 122681</name>
    <dbReference type="NCBI Taxonomy" id="1314788"/>
    <lineage>
        <taxon>Eukaryota</taxon>
        <taxon>Fungi</taxon>
        <taxon>Dikarya</taxon>
        <taxon>Ascomycota</taxon>
        <taxon>Pezizomycotina</taxon>
        <taxon>Dothideomycetes</taxon>
        <taxon>Pleosporomycetidae</taxon>
        <taxon>Pleosporales</taxon>
        <taxon>Lophiostomataceae</taxon>
        <taxon>Lophiostoma</taxon>
    </lineage>
</organism>
<dbReference type="NCBIfam" id="TIGR00369">
    <property type="entry name" value="unchar_dom_1"/>
    <property type="match status" value="1"/>
</dbReference>
<dbReference type="OrthoDB" id="2831072at2759"/>
<dbReference type="Pfam" id="PF03061">
    <property type="entry name" value="4HBT"/>
    <property type="match status" value="1"/>
</dbReference>
<dbReference type="InterPro" id="IPR006683">
    <property type="entry name" value="Thioestr_dom"/>
</dbReference>
<dbReference type="InterPro" id="IPR003736">
    <property type="entry name" value="PAAI_dom"/>
</dbReference>
<evidence type="ECO:0000259" key="3">
    <source>
        <dbReference type="Pfam" id="PF03061"/>
    </source>
</evidence>
<dbReference type="PANTHER" id="PTHR21660:SF1">
    <property type="entry name" value="ACYL-COENZYME A THIOESTERASE 13"/>
    <property type="match status" value="1"/>
</dbReference>
<comment type="similarity">
    <text evidence="1">Belongs to the thioesterase PaaI family.</text>
</comment>
<dbReference type="AlphaFoldDB" id="A0A6A6SYD3"/>
<evidence type="ECO:0000256" key="1">
    <source>
        <dbReference type="ARBA" id="ARBA00008324"/>
    </source>
</evidence>
<protein>
    <submittedName>
        <fullName evidence="4">Thioesterase/thiol ester dehydrase-isomerase</fullName>
    </submittedName>
</protein>
<gene>
    <name evidence="4" type="ORF">K491DRAFT_696418</name>
</gene>
<reference evidence="4" key="1">
    <citation type="journal article" date="2020" name="Stud. Mycol.">
        <title>101 Dothideomycetes genomes: a test case for predicting lifestyles and emergence of pathogens.</title>
        <authorList>
            <person name="Haridas S."/>
            <person name="Albert R."/>
            <person name="Binder M."/>
            <person name="Bloem J."/>
            <person name="Labutti K."/>
            <person name="Salamov A."/>
            <person name="Andreopoulos B."/>
            <person name="Baker S."/>
            <person name="Barry K."/>
            <person name="Bills G."/>
            <person name="Bluhm B."/>
            <person name="Cannon C."/>
            <person name="Castanera R."/>
            <person name="Culley D."/>
            <person name="Daum C."/>
            <person name="Ezra D."/>
            <person name="Gonzalez J."/>
            <person name="Henrissat B."/>
            <person name="Kuo A."/>
            <person name="Liang C."/>
            <person name="Lipzen A."/>
            <person name="Lutzoni F."/>
            <person name="Magnuson J."/>
            <person name="Mondo S."/>
            <person name="Nolan M."/>
            <person name="Ohm R."/>
            <person name="Pangilinan J."/>
            <person name="Park H.-J."/>
            <person name="Ramirez L."/>
            <person name="Alfaro M."/>
            <person name="Sun H."/>
            <person name="Tritt A."/>
            <person name="Yoshinaga Y."/>
            <person name="Zwiers L.-H."/>
            <person name="Turgeon B."/>
            <person name="Goodwin S."/>
            <person name="Spatafora J."/>
            <person name="Crous P."/>
            <person name="Grigoriev I."/>
        </authorList>
    </citation>
    <scope>NUCLEOTIDE SEQUENCE</scope>
    <source>
        <strain evidence="4">CBS 122681</strain>
    </source>
</reference>
<dbReference type="PANTHER" id="PTHR21660">
    <property type="entry name" value="THIOESTERASE SUPERFAMILY MEMBER-RELATED"/>
    <property type="match status" value="1"/>
</dbReference>
<evidence type="ECO:0000313" key="4">
    <source>
        <dbReference type="EMBL" id="KAF2651508.1"/>
    </source>
</evidence>
<dbReference type="InterPro" id="IPR029069">
    <property type="entry name" value="HotDog_dom_sf"/>
</dbReference>
<keyword evidence="2" id="KW-0378">Hydrolase</keyword>